<dbReference type="PANTHER" id="PTHR13505:SF7">
    <property type="entry name" value="TRANSMEMBRANE PROTEIN 208"/>
    <property type="match status" value="1"/>
</dbReference>
<keyword evidence="10" id="KW-1185">Reference proteome</keyword>
<dbReference type="KEGG" id="dfa:DFA_09205"/>
<name>F4Q6Z5_CACFS</name>
<evidence type="ECO:0000256" key="6">
    <source>
        <dbReference type="ARBA" id="ARBA00023136"/>
    </source>
</evidence>
<feature type="transmembrane region" description="Helical" evidence="8">
    <location>
        <begin position="115"/>
        <end position="139"/>
    </location>
</feature>
<dbReference type="STRING" id="1054147.F4Q6Z5"/>
<dbReference type="InterPro" id="IPR008506">
    <property type="entry name" value="SND2/TMEM208"/>
</dbReference>
<dbReference type="GeneID" id="14868141"/>
<dbReference type="RefSeq" id="XP_004354561.1">
    <property type="nucleotide sequence ID" value="XM_004354509.1"/>
</dbReference>
<dbReference type="OrthoDB" id="276296at2759"/>
<evidence type="ECO:0000313" key="10">
    <source>
        <dbReference type="Proteomes" id="UP000007797"/>
    </source>
</evidence>
<sequence>MAGSGAKKRKQQNEGEIKKLVIALASINALYFIYRVWYHSDSFTFGNWVLWFIVMAMEGVALYLIKLMAQPTYNEQGELIDGGSDLSMKGLCEYYFDTIYICLIVQLLGLISDKFFYFILVIPAAIAYFGWSKIAPFIFPPKEADKEMTATEQAALKKKQEKQERKQNKVKFVRR</sequence>
<keyword evidence="3 8" id="KW-0812">Transmembrane</keyword>
<protein>
    <submittedName>
        <fullName evidence="9">Transmembrane protein</fullName>
    </submittedName>
</protein>
<dbReference type="GO" id="GO:0005789">
    <property type="term" value="C:endoplasmic reticulum membrane"/>
    <property type="evidence" value="ECO:0007669"/>
    <property type="project" value="UniProtKB-SubCell"/>
</dbReference>
<evidence type="ECO:0000256" key="8">
    <source>
        <dbReference type="SAM" id="Phobius"/>
    </source>
</evidence>
<dbReference type="GO" id="GO:0005773">
    <property type="term" value="C:vacuole"/>
    <property type="evidence" value="ECO:0007669"/>
    <property type="project" value="GOC"/>
</dbReference>
<dbReference type="Pfam" id="PF05620">
    <property type="entry name" value="TMEM208_SND2"/>
    <property type="match status" value="1"/>
</dbReference>
<accession>F4Q6Z5</accession>
<evidence type="ECO:0000256" key="3">
    <source>
        <dbReference type="ARBA" id="ARBA00022692"/>
    </source>
</evidence>
<dbReference type="AlphaFoldDB" id="F4Q6Z5"/>
<feature type="transmembrane region" description="Helical" evidence="8">
    <location>
        <begin position="20"/>
        <end position="37"/>
    </location>
</feature>
<comment type="similarity">
    <text evidence="2">Belongs to the TMEM208 family.</text>
</comment>
<proteinExistence type="inferred from homology"/>
<evidence type="ECO:0000313" key="9">
    <source>
        <dbReference type="EMBL" id="EGG16177.1"/>
    </source>
</evidence>
<dbReference type="OMA" id="PIRAGWM"/>
<evidence type="ECO:0000256" key="2">
    <source>
        <dbReference type="ARBA" id="ARBA00009950"/>
    </source>
</evidence>
<evidence type="ECO:0000256" key="4">
    <source>
        <dbReference type="ARBA" id="ARBA00022824"/>
    </source>
</evidence>
<dbReference type="Proteomes" id="UP000007797">
    <property type="component" value="Unassembled WGS sequence"/>
</dbReference>
<feature type="region of interest" description="Disordered" evidence="7">
    <location>
        <begin position="150"/>
        <end position="175"/>
    </location>
</feature>
<evidence type="ECO:0000256" key="1">
    <source>
        <dbReference type="ARBA" id="ARBA00004477"/>
    </source>
</evidence>
<feature type="transmembrane region" description="Helical" evidence="8">
    <location>
        <begin position="90"/>
        <end position="109"/>
    </location>
</feature>
<evidence type="ECO:0000256" key="5">
    <source>
        <dbReference type="ARBA" id="ARBA00022989"/>
    </source>
</evidence>
<feature type="transmembrane region" description="Helical" evidence="8">
    <location>
        <begin position="49"/>
        <end position="69"/>
    </location>
</feature>
<gene>
    <name evidence="9" type="primary">tmem208</name>
    <name evidence="9" type="ORF">DFA_09205</name>
</gene>
<reference evidence="10" key="1">
    <citation type="journal article" date="2011" name="Genome Res.">
        <title>Phylogeny-wide analysis of social amoeba genomes highlights ancient origins for complex intercellular communication.</title>
        <authorList>
            <person name="Heidel A.J."/>
            <person name="Lawal H.M."/>
            <person name="Felder M."/>
            <person name="Schilde C."/>
            <person name="Helps N.R."/>
            <person name="Tunggal B."/>
            <person name="Rivero F."/>
            <person name="John U."/>
            <person name="Schleicher M."/>
            <person name="Eichinger L."/>
            <person name="Platzer M."/>
            <person name="Noegel A.A."/>
            <person name="Schaap P."/>
            <person name="Gloeckner G."/>
        </authorList>
    </citation>
    <scope>NUCLEOTIDE SEQUENCE [LARGE SCALE GENOMIC DNA]</scope>
    <source>
        <strain evidence="10">SH3</strain>
    </source>
</reference>
<comment type="subcellular location">
    <subcellularLocation>
        <location evidence="1">Endoplasmic reticulum membrane</location>
        <topology evidence="1">Multi-pass membrane protein</topology>
    </subcellularLocation>
</comment>
<dbReference type="EMBL" id="GL883024">
    <property type="protein sequence ID" value="EGG16177.1"/>
    <property type="molecule type" value="Genomic_DNA"/>
</dbReference>
<keyword evidence="5 8" id="KW-1133">Transmembrane helix</keyword>
<evidence type="ECO:0000256" key="7">
    <source>
        <dbReference type="SAM" id="MobiDB-lite"/>
    </source>
</evidence>
<organism evidence="9 10">
    <name type="scientific">Cavenderia fasciculata</name>
    <name type="common">Slime mold</name>
    <name type="synonym">Dictyostelium fasciculatum</name>
    <dbReference type="NCBI Taxonomy" id="261658"/>
    <lineage>
        <taxon>Eukaryota</taxon>
        <taxon>Amoebozoa</taxon>
        <taxon>Evosea</taxon>
        <taxon>Eumycetozoa</taxon>
        <taxon>Dictyostelia</taxon>
        <taxon>Acytosteliales</taxon>
        <taxon>Cavenderiaceae</taxon>
        <taxon>Cavenderia</taxon>
    </lineage>
</organism>
<dbReference type="PANTHER" id="PTHR13505">
    <property type="entry name" value="TRANSMEMBRANE PROTEIN 208"/>
    <property type="match status" value="1"/>
</dbReference>
<keyword evidence="4" id="KW-0256">Endoplasmic reticulum</keyword>
<dbReference type="GO" id="GO:0006624">
    <property type="term" value="P:vacuolar protein processing"/>
    <property type="evidence" value="ECO:0007669"/>
    <property type="project" value="TreeGrafter"/>
</dbReference>
<keyword evidence="6 8" id="KW-0472">Membrane</keyword>